<dbReference type="EMBL" id="UINC01183605">
    <property type="protein sequence ID" value="SVD94440.1"/>
    <property type="molecule type" value="Genomic_DNA"/>
</dbReference>
<evidence type="ECO:0008006" key="2">
    <source>
        <dbReference type="Google" id="ProtNLM"/>
    </source>
</evidence>
<proteinExistence type="predicted"/>
<dbReference type="Pfam" id="PF04977">
    <property type="entry name" value="DivIC"/>
    <property type="match status" value="1"/>
</dbReference>
<reference evidence="1" key="1">
    <citation type="submission" date="2018-05" db="EMBL/GenBank/DDBJ databases">
        <authorList>
            <person name="Lanie J.A."/>
            <person name="Ng W.-L."/>
            <person name="Kazmierczak K.M."/>
            <person name="Andrzejewski T.M."/>
            <person name="Davidsen T.M."/>
            <person name="Wayne K.J."/>
            <person name="Tettelin H."/>
            <person name="Glass J.I."/>
            <person name="Rusch D."/>
            <person name="Podicherti R."/>
            <person name="Tsui H.-C.T."/>
            <person name="Winkler M.E."/>
        </authorList>
    </citation>
    <scope>NUCLEOTIDE SEQUENCE</scope>
</reference>
<dbReference type="InterPro" id="IPR007060">
    <property type="entry name" value="FtsL/DivIC"/>
</dbReference>
<accession>A0A382ZGN1</accession>
<protein>
    <recommendedName>
        <fullName evidence="2">Cell division protein FtsB</fullName>
    </recommendedName>
</protein>
<organism evidence="1">
    <name type="scientific">marine metagenome</name>
    <dbReference type="NCBI Taxonomy" id="408172"/>
    <lineage>
        <taxon>unclassified sequences</taxon>
        <taxon>metagenomes</taxon>
        <taxon>ecological metagenomes</taxon>
    </lineage>
</organism>
<name>A0A382ZGN1_9ZZZZ</name>
<feature type="non-terminal residue" evidence="1">
    <location>
        <position position="45"/>
    </location>
</feature>
<evidence type="ECO:0000313" key="1">
    <source>
        <dbReference type="EMBL" id="SVD94440.1"/>
    </source>
</evidence>
<sequence length="45" mass="5479">MLIFLQYAFWAGKQNVIDLGRLNRQVDDVRIENHELQDRNNRLHE</sequence>
<dbReference type="AlphaFoldDB" id="A0A382ZGN1"/>
<gene>
    <name evidence="1" type="ORF">METZ01_LOCUS447294</name>
</gene>